<sequence>MFMELTIRADVSTHMRELKQWLAQTRDEPAEDMNGFFAARVDTYEAHMSVWDKAYGRVAELTPGDCGPLLDLGCGTGLELDRIFARWPELAVTGVDLCAAMLEKLRAKHAGRRLELRCADYLAMDLGAEQYGAVVSVESLHHFTPEQKLELYKKIHAALRPGGFFLEADYIACCEEEETLLRAESARRRARANIPADVFIHFDTPLTLEHELALLRAAGFSCCEAVDSIAGATFLRGRK</sequence>
<dbReference type="InterPro" id="IPR029063">
    <property type="entry name" value="SAM-dependent_MTases_sf"/>
</dbReference>
<dbReference type="GO" id="GO:0008168">
    <property type="term" value="F:methyltransferase activity"/>
    <property type="evidence" value="ECO:0007669"/>
    <property type="project" value="UniProtKB-KW"/>
</dbReference>
<dbReference type="PANTHER" id="PTHR43861">
    <property type="entry name" value="TRANS-ACONITATE 2-METHYLTRANSFERASE-RELATED"/>
    <property type="match status" value="1"/>
</dbReference>
<dbReference type="Proteomes" id="UP000431913">
    <property type="component" value="Unassembled WGS sequence"/>
</dbReference>
<evidence type="ECO:0000256" key="1">
    <source>
        <dbReference type="ARBA" id="ARBA00022679"/>
    </source>
</evidence>
<dbReference type="InterPro" id="IPR041698">
    <property type="entry name" value="Methyltransf_25"/>
</dbReference>
<evidence type="ECO:0000313" key="4">
    <source>
        <dbReference type="Proteomes" id="UP000431913"/>
    </source>
</evidence>
<keyword evidence="3" id="KW-0489">Methyltransferase</keyword>
<dbReference type="Gene3D" id="3.40.50.150">
    <property type="entry name" value="Vaccinia Virus protein VP39"/>
    <property type="match status" value="1"/>
</dbReference>
<feature type="domain" description="Methyltransferase" evidence="2">
    <location>
        <begin position="70"/>
        <end position="163"/>
    </location>
</feature>
<name>A0A6I2U521_9FIRM</name>
<comment type="caution">
    <text evidence="3">The sequence shown here is derived from an EMBL/GenBank/DDBJ whole genome shotgun (WGS) entry which is preliminary data.</text>
</comment>
<keyword evidence="1 3" id="KW-0808">Transferase</keyword>
<organism evidence="3 4">
    <name type="scientific">Ruthenibacterium lactatiformans</name>
    <dbReference type="NCBI Taxonomy" id="1550024"/>
    <lineage>
        <taxon>Bacteria</taxon>
        <taxon>Bacillati</taxon>
        <taxon>Bacillota</taxon>
        <taxon>Clostridia</taxon>
        <taxon>Eubacteriales</taxon>
        <taxon>Oscillospiraceae</taxon>
        <taxon>Ruthenibacterium</taxon>
    </lineage>
</organism>
<dbReference type="GO" id="GO:0032259">
    <property type="term" value="P:methylation"/>
    <property type="evidence" value="ECO:0007669"/>
    <property type="project" value="UniProtKB-KW"/>
</dbReference>
<accession>A0A6I2U521</accession>
<dbReference type="Pfam" id="PF13649">
    <property type="entry name" value="Methyltransf_25"/>
    <property type="match status" value="1"/>
</dbReference>
<dbReference type="AlphaFoldDB" id="A0A6I2U521"/>
<dbReference type="CDD" id="cd02440">
    <property type="entry name" value="AdoMet_MTases"/>
    <property type="match status" value="1"/>
</dbReference>
<reference evidence="3 4" key="1">
    <citation type="submission" date="2019-08" db="EMBL/GenBank/DDBJ databases">
        <title>In-depth cultivation of the pig gut microbiome towards novel bacterial diversity and tailored functional studies.</title>
        <authorList>
            <person name="Wylensek D."/>
            <person name="Hitch T.C.A."/>
            <person name="Clavel T."/>
        </authorList>
    </citation>
    <scope>NUCLEOTIDE SEQUENCE [LARGE SCALE GENOMIC DNA]</scope>
    <source>
        <strain evidence="3 4">WCA3-601-WT-6J</strain>
    </source>
</reference>
<dbReference type="EMBL" id="VUNJ01000008">
    <property type="protein sequence ID" value="MST92136.1"/>
    <property type="molecule type" value="Genomic_DNA"/>
</dbReference>
<evidence type="ECO:0000259" key="2">
    <source>
        <dbReference type="Pfam" id="PF13649"/>
    </source>
</evidence>
<dbReference type="SUPFAM" id="SSF53335">
    <property type="entry name" value="S-adenosyl-L-methionine-dependent methyltransferases"/>
    <property type="match status" value="1"/>
</dbReference>
<proteinExistence type="predicted"/>
<evidence type="ECO:0000313" key="3">
    <source>
        <dbReference type="EMBL" id="MST92136.1"/>
    </source>
</evidence>
<protein>
    <submittedName>
        <fullName evidence="3">Class I SAM-dependent methyltransferase</fullName>
    </submittedName>
</protein>
<gene>
    <name evidence="3" type="ORF">FYJ76_09335</name>
</gene>